<comment type="caution">
    <text evidence="3">The sequence shown here is derived from an EMBL/GenBank/DDBJ whole genome shotgun (WGS) entry which is preliminary data.</text>
</comment>
<feature type="region of interest" description="Disordered" evidence="2">
    <location>
        <begin position="1"/>
        <end position="28"/>
    </location>
</feature>
<feature type="compositionally biased region" description="Basic and acidic residues" evidence="2">
    <location>
        <begin position="235"/>
        <end position="244"/>
    </location>
</feature>
<evidence type="ECO:0000256" key="2">
    <source>
        <dbReference type="SAM" id="MobiDB-lite"/>
    </source>
</evidence>
<accession>A0A438CF04</accession>
<evidence type="ECO:0000256" key="1">
    <source>
        <dbReference type="SAM" id="Coils"/>
    </source>
</evidence>
<keyword evidence="1" id="KW-0175">Coiled coil</keyword>
<feature type="coiled-coil region" evidence="1">
    <location>
        <begin position="379"/>
        <end position="445"/>
    </location>
</feature>
<proteinExistence type="predicted"/>
<dbReference type="AlphaFoldDB" id="A0A438CF04"/>
<sequence length="490" mass="55898">MLARGGVASINGSGRPQKSGRKDTRAKRLRLERPVGLLSEREFQAHFHIPDSNSIHLIDDEALFSAKQPHNATYFTKEQFVARSLLVGNLVCLQDKNESKGKVQLGCSHYFPPIGDRASKLRQRRSKGAYPSKERQGRLVKWVEKASFTRLNKLFEIDASERNHKVLFSDKNLLMLVNAPKSFVIPVFPHMALPSLMPREHFVLKDLPFYEVSILVDSEARQAHLEKSLLSSDEKLPSTDDIAHHKLRRPSISPDHFSEESFEHMTSSLSRPKPSYVPSREEIVEFLRQIPFFIERETLHSGHCHLPHYAYARLHDFRDGISGGNRSLKPYVGVRSALLSTGSNRDHEGIHCHNMDGSEDLRTRLETIESKVVATWKLAKKRASLLRKAKEEKEAAQDEACRLAKKKKAMEAGKKKAEEEAERLRQELQELRVGFVVQKEELEAEYKKQEDNMFFYGYRCCMKKHGIAQDTSKFPSGDEDEALSSLTRGG</sequence>
<evidence type="ECO:0000313" key="3">
    <source>
        <dbReference type="EMBL" id="RVW21779.1"/>
    </source>
</evidence>
<reference evidence="3 4" key="1">
    <citation type="journal article" date="2018" name="PLoS Genet.">
        <title>Population sequencing reveals clonal diversity and ancestral inbreeding in the grapevine cultivar Chardonnay.</title>
        <authorList>
            <person name="Roach M.J."/>
            <person name="Johnson D.L."/>
            <person name="Bohlmann J."/>
            <person name="van Vuuren H.J."/>
            <person name="Jones S.J."/>
            <person name="Pretorius I.S."/>
            <person name="Schmidt S.A."/>
            <person name="Borneman A.R."/>
        </authorList>
    </citation>
    <scope>NUCLEOTIDE SEQUENCE [LARGE SCALE GENOMIC DNA]</scope>
    <source>
        <strain evidence="4">cv. Chardonnay</strain>
        <tissue evidence="3">Leaf</tissue>
    </source>
</reference>
<gene>
    <name evidence="3" type="ORF">CK203_114432</name>
</gene>
<feature type="region of interest" description="Disordered" evidence="2">
    <location>
        <begin position="469"/>
        <end position="490"/>
    </location>
</feature>
<dbReference type="Proteomes" id="UP000288805">
    <property type="component" value="Unassembled WGS sequence"/>
</dbReference>
<protein>
    <submittedName>
        <fullName evidence="3">Uncharacterized protein</fullName>
    </submittedName>
</protein>
<dbReference type="EMBL" id="QGNW01002269">
    <property type="protein sequence ID" value="RVW21779.1"/>
    <property type="molecule type" value="Genomic_DNA"/>
</dbReference>
<name>A0A438CF04_VITVI</name>
<feature type="region of interest" description="Disordered" evidence="2">
    <location>
        <begin position="235"/>
        <end position="256"/>
    </location>
</feature>
<organism evidence="3 4">
    <name type="scientific">Vitis vinifera</name>
    <name type="common">Grape</name>
    <dbReference type="NCBI Taxonomy" id="29760"/>
    <lineage>
        <taxon>Eukaryota</taxon>
        <taxon>Viridiplantae</taxon>
        <taxon>Streptophyta</taxon>
        <taxon>Embryophyta</taxon>
        <taxon>Tracheophyta</taxon>
        <taxon>Spermatophyta</taxon>
        <taxon>Magnoliopsida</taxon>
        <taxon>eudicotyledons</taxon>
        <taxon>Gunneridae</taxon>
        <taxon>Pentapetalae</taxon>
        <taxon>rosids</taxon>
        <taxon>Vitales</taxon>
        <taxon>Vitaceae</taxon>
        <taxon>Viteae</taxon>
        <taxon>Vitis</taxon>
    </lineage>
</organism>
<evidence type="ECO:0000313" key="4">
    <source>
        <dbReference type="Proteomes" id="UP000288805"/>
    </source>
</evidence>